<feature type="domain" description="HTH gntR-type" evidence="4">
    <location>
        <begin position="10"/>
        <end position="77"/>
    </location>
</feature>
<sequence>MLKHIPKKNESNREFIYRTLKQSIVEFYFIPGDKISEPSIAEELQVSRTPVREALILLENEGLVEIHPKQGTFVSKINKNDIKNFVFMRKTIEREVIRIACENHTPESISEMHEELQAQKVFLKIKDGRVSMFLLDNSFHRLIYEIADHGDSWKVLQKNGGAFNRLRTLDVLDPDYSDRRFQEHVELTEIIQNNKIDAIDEFVERHLDALENTLPKLMEKHPSYFS</sequence>
<dbReference type="SMART" id="SM00895">
    <property type="entry name" value="FCD"/>
    <property type="match status" value="1"/>
</dbReference>
<keyword evidence="3" id="KW-0804">Transcription</keyword>
<evidence type="ECO:0000256" key="2">
    <source>
        <dbReference type="ARBA" id="ARBA00023125"/>
    </source>
</evidence>
<evidence type="ECO:0000256" key="3">
    <source>
        <dbReference type="ARBA" id="ARBA00023163"/>
    </source>
</evidence>
<gene>
    <name evidence="5" type="ORF">P7H43_00700</name>
</gene>
<evidence type="ECO:0000256" key="1">
    <source>
        <dbReference type="ARBA" id="ARBA00023015"/>
    </source>
</evidence>
<dbReference type="InterPro" id="IPR036388">
    <property type="entry name" value="WH-like_DNA-bd_sf"/>
</dbReference>
<dbReference type="InterPro" id="IPR011711">
    <property type="entry name" value="GntR_C"/>
</dbReference>
<dbReference type="SUPFAM" id="SSF46785">
    <property type="entry name" value="Winged helix' DNA-binding domain"/>
    <property type="match status" value="1"/>
</dbReference>
<dbReference type="SMART" id="SM00345">
    <property type="entry name" value="HTH_GNTR"/>
    <property type="match status" value="1"/>
</dbReference>
<dbReference type="Gene3D" id="1.10.10.10">
    <property type="entry name" value="Winged helix-like DNA-binding domain superfamily/Winged helix DNA-binding domain"/>
    <property type="match status" value="1"/>
</dbReference>
<dbReference type="RefSeq" id="WP_270596278.1">
    <property type="nucleotide sequence ID" value="NZ_CATYFE010000044.1"/>
</dbReference>
<dbReference type="Gene3D" id="1.20.120.530">
    <property type="entry name" value="GntR ligand-binding domain-like"/>
    <property type="match status" value="1"/>
</dbReference>
<keyword evidence="1" id="KW-0805">Transcription regulation</keyword>
<accession>A0AAW8TZ47</accession>
<dbReference type="GO" id="GO:0003677">
    <property type="term" value="F:DNA binding"/>
    <property type="evidence" value="ECO:0007669"/>
    <property type="project" value="UniProtKB-KW"/>
</dbReference>
<dbReference type="SUPFAM" id="SSF48008">
    <property type="entry name" value="GntR ligand-binding domain-like"/>
    <property type="match status" value="1"/>
</dbReference>
<evidence type="ECO:0000259" key="4">
    <source>
        <dbReference type="PROSITE" id="PS50949"/>
    </source>
</evidence>
<dbReference type="PRINTS" id="PR00035">
    <property type="entry name" value="HTHGNTR"/>
</dbReference>
<dbReference type="InterPro" id="IPR008920">
    <property type="entry name" value="TF_FadR/GntR_C"/>
</dbReference>
<name>A0AAW8TZ47_9ENTE</name>
<dbReference type="Pfam" id="PF07729">
    <property type="entry name" value="FCD"/>
    <property type="match status" value="1"/>
</dbReference>
<dbReference type="PANTHER" id="PTHR43537:SF5">
    <property type="entry name" value="UXU OPERON TRANSCRIPTIONAL REGULATOR"/>
    <property type="match status" value="1"/>
</dbReference>
<dbReference type="Pfam" id="PF00392">
    <property type="entry name" value="GntR"/>
    <property type="match status" value="1"/>
</dbReference>
<evidence type="ECO:0000313" key="5">
    <source>
        <dbReference type="EMBL" id="MDT2809018.1"/>
    </source>
</evidence>
<dbReference type="EMBL" id="JARQBJ010000001">
    <property type="protein sequence ID" value="MDT2809018.1"/>
    <property type="molecule type" value="Genomic_DNA"/>
</dbReference>
<dbReference type="PROSITE" id="PS50949">
    <property type="entry name" value="HTH_GNTR"/>
    <property type="match status" value="1"/>
</dbReference>
<dbReference type="Proteomes" id="UP001256711">
    <property type="component" value="Unassembled WGS sequence"/>
</dbReference>
<dbReference type="InterPro" id="IPR036390">
    <property type="entry name" value="WH_DNA-bd_sf"/>
</dbReference>
<dbReference type="InterPro" id="IPR000524">
    <property type="entry name" value="Tscrpt_reg_HTH_GntR"/>
</dbReference>
<dbReference type="GO" id="GO:0003700">
    <property type="term" value="F:DNA-binding transcription factor activity"/>
    <property type="evidence" value="ECO:0007669"/>
    <property type="project" value="InterPro"/>
</dbReference>
<proteinExistence type="predicted"/>
<organism evidence="5 6">
    <name type="scientific">Enterococcus asini</name>
    <dbReference type="NCBI Taxonomy" id="57732"/>
    <lineage>
        <taxon>Bacteria</taxon>
        <taxon>Bacillati</taxon>
        <taxon>Bacillota</taxon>
        <taxon>Bacilli</taxon>
        <taxon>Lactobacillales</taxon>
        <taxon>Enterococcaceae</taxon>
        <taxon>Enterococcus</taxon>
    </lineage>
</organism>
<dbReference type="CDD" id="cd07377">
    <property type="entry name" value="WHTH_GntR"/>
    <property type="match status" value="1"/>
</dbReference>
<reference evidence="5" key="1">
    <citation type="submission" date="2023-03" db="EMBL/GenBank/DDBJ databases">
        <authorList>
            <person name="Shen W."/>
            <person name="Cai J."/>
        </authorList>
    </citation>
    <scope>NUCLEOTIDE SEQUENCE</scope>
    <source>
        <strain evidence="5">B226-2</strain>
    </source>
</reference>
<evidence type="ECO:0000313" key="6">
    <source>
        <dbReference type="Proteomes" id="UP001256711"/>
    </source>
</evidence>
<keyword evidence="2" id="KW-0238">DNA-binding</keyword>
<dbReference type="PANTHER" id="PTHR43537">
    <property type="entry name" value="TRANSCRIPTIONAL REGULATOR, GNTR FAMILY"/>
    <property type="match status" value="1"/>
</dbReference>
<comment type="caution">
    <text evidence="5">The sequence shown here is derived from an EMBL/GenBank/DDBJ whole genome shotgun (WGS) entry which is preliminary data.</text>
</comment>
<protein>
    <submittedName>
        <fullName evidence="5">GntR family transcriptional regulator</fullName>
    </submittedName>
</protein>
<dbReference type="AlphaFoldDB" id="A0AAW8TZ47"/>